<evidence type="ECO:0000313" key="2">
    <source>
        <dbReference type="Proteomes" id="UP000204095"/>
    </source>
</evidence>
<organismHost>
    <name type="scientific">Paramecium bursaria</name>
    <dbReference type="NCBI Taxonomy" id="74790"/>
</organismHost>
<dbReference type="KEGG" id="vg:5469705"/>
<protein>
    <submittedName>
        <fullName evidence="1">Uncharacterized protein n060L</fullName>
    </submittedName>
</protein>
<dbReference type="EMBL" id="DQ890022">
    <property type="protein sequence ID" value="ABT15345.1"/>
    <property type="molecule type" value="Genomic_DNA"/>
</dbReference>
<dbReference type="RefSeq" id="YP_001425692.1">
    <property type="nucleotide sequence ID" value="NC_008603.1"/>
</dbReference>
<gene>
    <name evidence="1" type="primary">n060L</name>
    <name evidence="1" type="ORF">FR483_n060L</name>
</gene>
<organism evidence="1 2">
    <name type="scientific">Paramecium bursaria Chlorella virus FR483</name>
    <name type="common">PBCV-FR483</name>
    <dbReference type="NCBI Taxonomy" id="399781"/>
    <lineage>
        <taxon>Viruses</taxon>
        <taxon>Varidnaviria</taxon>
        <taxon>Bamfordvirae</taxon>
        <taxon>Nucleocytoviricota</taxon>
        <taxon>Megaviricetes</taxon>
        <taxon>Algavirales</taxon>
        <taxon>Phycodnaviridae</taxon>
        <taxon>Chlorovirus</taxon>
        <taxon>Chlorovirus conductrix</taxon>
        <taxon>Paramecium bursaria Chlorella virus A1</taxon>
    </lineage>
</organism>
<sequence length="118" mass="12814">MREFAETFAALTFPGAYTFPLMSAIPVDGNPTMTPVSLEALPTSVVATTLPVSVILGPEMFPRTSAEMFPGTSTVRFSKNVPFPMNWFAFTFPDTDTYTPDRMFPMMSVDDIGAISAG</sequence>
<name>A7J6B4_PBCVF</name>
<evidence type="ECO:0000313" key="1">
    <source>
        <dbReference type="EMBL" id="ABT15345.1"/>
    </source>
</evidence>
<dbReference type="OrthoDB" id="34620at10239"/>
<dbReference type="Proteomes" id="UP000204095">
    <property type="component" value="Segment"/>
</dbReference>
<proteinExistence type="predicted"/>
<accession>A7J6B4</accession>
<dbReference type="GeneID" id="5469705"/>
<reference evidence="1 2" key="1">
    <citation type="journal article" date="2007" name="Virology">
        <title>Sequence and annotation of the 314-kb MT325 and the 321-kb FR483 viruses that infect Chlorella Pbi.</title>
        <authorList>
            <person name="Fitzgerald L.A."/>
            <person name="Graves M.V."/>
            <person name="Li X."/>
            <person name="Feldblyum T."/>
            <person name="Hartigan J."/>
            <person name="Van Etten J.L."/>
        </authorList>
    </citation>
    <scope>NUCLEOTIDE SEQUENCE [LARGE SCALE GENOMIC DNA]</scope>
    <source>
        <strain evidence="1 2">FR483</strain>
    </source>
</reference>